<sequence>MFRRAVPIALLASALFAVPVSAVASNGHGGPPPTRHDHQSHDHQSHDHPVVLFGADGMRPDLMQRFAAEGKMPTYASLMREGATGDNGLTQGFPPNTGQGWYTLATGAWPGVHGSTNNTFYDTRQPFTASTSFAFHGNGASPGSDPTNVLEAQSVASAAEAAGKTVAQVDFTGGLNANINGPTVDFDTFFSTRGVLETPADATKQAGAAKFGLSYQVAAFTPATGWSNVPASSRPAQQTQLLVKSSSAALNPDRVFDLYVYATGSAGYDRALMVPTTAGKDGSHAVATLVPGQYSPIKVTLTGAAAGETAGFYVKLMTLAPDLSRFGLYFTSVTRANAHCATAACDALPAGAPGEDKLAKYVNDNLPPAVFGDFAPEEAGIIDEDTWYQQTVGLNRAYEAAVLKYVLTQLQPDTDVLLAGTDETDEVSHQVLGLLTRTAPDGSPNPYYDRVKGTGPRDGRVQQREAYLEGAYTSADVQLGLVRTYLGRDADILASADHGFAPQWLAIDAALPLKQLGLQDVEQTSNCRPAAASAPGGTIAKQCEAGGTAQIYLDVKGRHSQAPDGVLDRADYGATVQRIVDAYRSLTDPATGQPIIEKVLTKAQMADVDGSDSLNPTRTGDVVVIAKPPYQFDGATLGTLVAPSLFFGQHGYLPDQVDLAHNINMHAAFVAGGPDIAHVRAVKGVRAVDLAPTLAVLGGFDPPLQAQGRVLTSIMRDGHRYVTGQLLGINDVHGNITGKGLTQTDPFTGVRDAAGGLGVLATYLKQARAEDRHTLTVEAGDMVGASPPESALLRDKPTLDALNLMHIDVGTLGNHEFDRGVPEMLKQVYGGTSAIDPSVTFDGLDFPVVDANVISNATGRPLLPPYVVRRIGGVRVAFIGATTVTTPSIVTTGGTDGVHFTDEAAAINSNVRRLQHRGVHAFVAVIHEGGTQSTYPVGTLSDPIATITGKLDPAVKVVIAGHSHTVLDARIGGRLVVQASSYTRAFDQVHLLLDRERGTIAASWGRVRMAWQSQPPLSTDPLGTPVQPDPQVQAVVDAAVQATNPVTQELINHAATDIPSQREGGATPAGESPAGDLIADAQRAYAHTQLAFVNTGSVRAGLLAGPVTYGNLFTMQPFQDDYLDTFTLTGTQVWALLNQQLATGTGGIMQISGLHFTYTGSQGSGSITGVWLGAAGDSSTPIPNDDSVTYTGTANSFMVGGGDGFTVLEKAGSIVQTPDAELVPLVAYVRGLPDPFTYSTDGRIAKG</sequence>
<dbReference type="PANTHER" id="PTHR11575:SF24">
    <property type="entry name" value="5'-NUCLEOTIDASE"/>
    <property type="match status" value="1"/>
</dbReference>
<keyword evidence="1 3" id="KW-0732">Signal</keyword>
<dbReference type="InterPro" id="IPR002591">
    <property type="entry name" value="Phosphodiest/P_Trfase"/>
</dbReference>
<organism evidence="6 7">
    <name type="scientific">Nocardioides panacihumi</name>
    <dbReference type="NCBI Taxonomy" id="400774"/>
    <lineage>
        <taxon>Bacteria</taxon>
        <taxon>Bacillati</taxon>
        <taxon>Actinomycetota</taxon>
        <taxon>Actinomycetes</taxon>
        <taxon>Propionibacteriales</taxon>
        <taxon>Nocardioidaceae</taxon>
        <taxon>Nocardioides</taxon>
    </lineage>
</organism>
<dbReference type="Pfam" id="PF01663">
    <property type="entry name" value="Phosphodiest"/>
    <property type="match status" value="1"/>
</dbReference>
<proteinExistence type="predicted"/>
<dbReference type="SUPFAM" id="SSF56300">
    <property type="entry name" value="Metallo-dependent phosphatases"/>
    <property type="match status" value="1"/>
</dbReference>
<dbReference type="Gene3D" id="3.90.780.10">
    <property type="entry name" value="5'-Nucleotidase, C-terminal domain"/>
    <property type="match status" value="1"/>
</dbReference>
<feature type="chain" id="PRO_5046218780" description="Bifunctional metallophosphatase/5'-nucleotidase" evidence="3">
    <location>
        <begin position="25"/>
        <end position="1247"/>
    </location>
</feature>
<feature type="domain" description="Calcineurin-like phosphoesterase" evidence="4">
    <location>
        <begin position="727"/>
        <end position="965"/>
    </location>
</feature>
<dbReference type="EMBL" id="BAAAPB010000002">
    <property type="protein sequence ID" value="GAA1959927.1"/>
    <property type="molecule type" value="Genomic_DNA"/>
</dbReference>
<evidence type="ECO:0000313" key="6">
    <source>
        <dbReference type="EMBL" id="GAA1959927.1"/>
    </source>
</evidence>
<dbReference type="SUPFAM" id="SSF53649">
    <property type="entry name" value="Alkaline phosphatase-like"/>
    <property type="match status" value="1"/>
</dbReference>
<evidence type="ECO:0000256" key="1">
    <source>
        <dbReference type="ARBA" id="ARBA00022729"/>
    </source>
</evidence>
<dbReference type="SUPFAM" id="SSF55816">
    <property type="entry name" value="5'-nucleotidase (syn. UDP-sugar hydrolase), C-terminal domain"/>
    <property type="match status" value="1"/>
</dbReference>
<evidence type="ECO:0000259" key="4">
    <source>
        <dbReference type="Pfam" id="PF00149"/>
    </source>
</evidence>
<gene>
    <name evidence="6" type="ORF">GCM10009798_19410</name>
</gene>
<reference evidence="6 7" key="1">
    <citation type="journal article" date="2019" name="Int. J. Syst. Evol. Microbiol.">
        <title>The Global Catalogue of Microorganisms (GCM) 10K type strain sequencing project: providing services to taxonomists for standard genome sequencing and annotation.</title>
        <authorList>
            <consortium name="The Broad Institute Genomics Platform"/>
            <consortium name="The Broad Institute Genome Sequencing Center for Infectious Disease"/>
            <person name="Wu L."/>
            <person name="Ma J."/>
        </authorList>
    </citation>
    <scope>NUCLEOTIDE SEQUENCE [LARGE SCALE GENOMIC DNA]</scope>
    <source>
        <strain evidence="6 7">JCM 15309</strain>
    </source>
</reference>
<dbReference type="Gene3D" id="3.40.720.10">
    <property type="entry name" value="Alkaline Phosphatase, subunit A"/>
    <property type="match status" value="2"/>
</dbReference>
<evidence type="ECO:0000313" key="7">
    <source>
        <dbReference type="Proteomes" id="UP001500571"/>
    </source>
</evidence>
<dbReference type="InterPro" id="IPR029052">
    <property type="entry name" value="Metallo-depent_PP-like"/>
</dbReference>
<dbReference type="InterPro" id="IPR004843">
    <property type="entry name" value="Calcineurin-like_PHP"/>
</dbReference>
<dbReference type="Pfam" id="PF00149">
    <property type="entry name" value="Metallophos"/>
    <property type="match status" value="1"/>
</dbReference>
<dbReference type="InterPro" id="IPR006179">
    <property type="entry name" value="5_nucleotidase/apyrase"/>
</dbReference>
<dbReference type="InterPro" id="IPR017850">
    <property type="entry name" value="Alkaline_phosphatase_core_sf"/>
</dbReference>
<name>A0ABN2QXL7_9ACTN</name>
<evidence type="ECO:0000256" key="3">
    <source>
        <dbReference type="SAM" id="SignalP"/>
    </source>
</evidence>
<evidence type="ECO:0000256" key="2">
    <source>
        <dbReference type="SAM" id="MobiDB-lite"/>
    </source>
</evidence>
<accession>A0ABN2QXL7</accession>
<feature type="compositionally biased region" description="Basic and acidic residues" evidence="2">
    <location>
        <begin position="34"/>
        <end position="46"/>
    </location>
</feature>
<comment type="caution">
    <text evidence="6">The sequence shown here is derived from an EMBL/GenBank/DDBJ whole genome shotgun (WGS) entry which is preliminary data.</text>
</comment>
<dbReference type="Gene3D" id="3.60.21.10">
    <property type="match status" value="1"/>
</dbReference>
<protein>
    <recommendedName>
        <fullName evidence="8">Bifunctional metallophosphatase/5'-nucleotidase</fullName>
    </recommendedName>
</protein>
<keyword evidence="7" id="KW-1185">Reference proteome</keyword>
<feature type="signal peptide" evidence="3">
    <location>
        <begin position="1"/>
        <end position="24"/>
    </location>
</feature>
<feature type="domain" description="5'-Nucleotidase C-terminal" evidence="5">
    <location>
        <begin position="1066"/>
        <end position="1209"/>
    </location>
</feature>
<dbReference type="Pfam" id="PF02872">
    <property type="entry name" value="5_nucleotid_C"/>
    <property type="match status" value="1"/>
</dbReference>
<feature type="region of interest" description="Disordered" evidence="2">
    <location>
        <begin position="25"/>
        <end position="46"/>
    </location>
</feature>
<evidence type="ECO:0008006" key="8">
    <source>
        <dbReference type="Google" id="ProtNLM"/>
    </source>
</evidence>
<dbReference type="Proteomes" id="UP001500571">
    <property type="component" value="Unassembled WGS sequence"/>
</dbReference>
<dbReference type="InterPro" id="IPR036907">
    <property type="entry name" value="5'-Nucleotdase_C_sf"/>
</dbReference>
<evidence type="ECO:0000259" key="5">
    <source>
        <dbReference type="Pfam" id="PF02872"/>
    </source>
</evidence>
<dbReference type="PANTHER" id="PTHR11575">
    <property type="entry name" value="5'-NUCLEOTIDASE-RELATED"/>
    <property type="match status" value="1"/>
</dbReference>
<dbReference type="InterPro" id="IPR008334">
    <property type="entry name" value="5'-Nucleotdase_C"/>
</dbReference>